<name>A0A0F8WP81_9ZZZZ</name>
<dbReference type="SMART" id="SM00470">
    <property type="entry name" value="ParB"/>
    <property type="match status" value="1"/>
</dbReference>
<feature type="non-terminal residue" evidence="3">
    <location>
        <position position="231"/>
    </location>
</feature>
<reference evidence="3" key="1">
    <citation type="journal article" date="2015" name="Nature">
        <title>Complex archaea that bridge the gap between prokaryotes and eukaryotes.</title>
        <authorList>
            <person name="Spang A."/>
            <person name="Saw J.H."/>
            <person name="Jorgensen S.L."/>
            <person name="Zaremba-Niedzwiedzka K."/>
            <person name="Martijn J."/>
            <person name="Lind A.E."/>
            <person name="van Eijk R."/>
            <person name="Schleper C."/>
            <person name="Guy L."/>
            <person name="Ettema T.J."/>
        </authorList>
    </citation>
    <scope>NUCLEOTIDE SEQUENCE</scope>
</reference>
<dbReference type="Gene3D" id="3.90.1530.10">
    <property type="entry name" value="Conserved hypothetical protein from pyrococcus furiosus pfu- 392566-001, ParB domain"/>
    <property type="match status" value="1"/>
</dbReference>
<feature type="compositionally biased region" description="Basic residues" evidence="1">
    <location>
        <begin position="1"/>
        <end position="13"/>
    </location>
</feature>
<protein>
    <recommendedName>
        <fullName evidence="2">ParB-like N-terminal domain-containing protein</fullName>
    </recommendedName>
</protein>
<feature type="domain" description="ParB-like N-terminal" evidence="2">
    <location>
        <begin position="26"/>
        <end position="112"/>
    </location>
</feature>
<organism evidence="3">
    <name type="scientific">marine sediment metagenome</name>
    <dbReference type="NCBI Taxonomy" id="412755"/>
    <lineage>
        <taxon>unclassified sequences</taxon>
        <taxon>metagenomes</taxon>
        <taxon>ecological metagenomes</taxon>
    </lineage>
</organism>
<dbReference type="EMBL" id="LAZR01063970">
    <property type="protein sequence ID" value="KKK58463.1"/>
    <property type="molecule type" value="Genomic_DNA"/>
</dbReference>
<accession>A0A0F8WP81</accession>
<evidence type="ECO:0000313" key="3">
    <source>
        <dbReference type="EMBL" id="KKK58463.1"/>
    </source>
</evidence>
<proteinExistence type="predicted"/>
<comment type="caution">
    <text evidence="3">The sequence shown here is derived from an EMBL/GenBank/DDBJ whole genome shotgun (WGS) entry which is preliminary data.</text>
</comment>
<sequence>MVEKKPTRKKKATRNLSHISRDLRSLARPMARLQPDPDNARMHDQRNVDEIRRSLEAYGQQKPIVLKSDGKTVAAGSGTLLAARALGWKWIAAIRFDRNPEVAAAYGLADNRTAELATWDGDALGAILQHYRDTEPDGPAIPGWTAAEIQLLLPGTQTTEGQAPAPPAAPVSVSGEIYELGPHRVLCGDSTAHEAVSALLGAVVPFIMVTDPPYGVDYDPGWRNRPWSGGA</sequence>
<dbReference type="SUPFAM" id="SSF110849">
    <property type="entry name" value="ParB/Sulfiredoxin"/>
    <property type="match status" value="1"/>
</dbReference>
<feature type="region of interest" description="Disordered" evidence="1">
    <location>
        <begin position="1"/>
        <end position="21"/>
    </location>
</feature>
<dbReference type="InterPro" id="IPR003115">
    <property type="entry name" value="ParB_N"/>
</dbReference>
<evidence type="ECO:0000256" key="1">
    <source>
        <dbReference type="SAM" id="MobiDB-lite"/>
    </source>
</evidence>
<dbReference type="AlphaFoldDB" id="A0A0F8WP81"/>
<gene>
    <name evidence="3" type="ORF">LCGC14_3044180</name>
</gene>
<dbReference type="InterPro" id="IPR036086">
    <property type="entry name" value="ParB/Sulfiredoxin_sf"/>
</dbReference>
<evidence type="ECO:0000259" key="2">
    <source>
        <dbReference type="SMART" id="SM00470"/>
    </source>
</evidence>